<organism evidence="2 3">
    <name type="scientific">Candidatus Anaerobutyricum stercoripullorum</name>
    <dbReference type="NCBI Taxonomy" id="2838456"/>
    <lineage>
        <taxon>Bacteria</taxon>
        <taxon>Bacillati</taxon>
        <taxon>Bacillota</taxon>
        <taxon>Clostridia</taxon>
        <taxon>Lachnospirales</taxon>
        <taxon>Lachnospiraceae</taxon>
        <taxon>Anaerobutyricum</taxon>
    </lineage>
</organism>
<dbReference type="AlphaFoldDB" id="A0A9D2BE45"/>
<dbReference type="Pfam" id="PF22780">
    <property type="entry name" value="HI0933_like_1st"/>
    <property type="match status" value="1"/>
</dbReference>
<gene>
    <name evidence="2" type="ORF">H9849_06815</name>
</gene>
<proteinExistence type="predicted"/>
<dbReference type="PANTHER" id="PTHR42887:SF2">
    <property type="entry name" value="OS12G0638800 PROTEIN"/>
    <property type="match status" value="1"/>
</dbReference>
<evidence type="ECO:0000313" key="2">
    <source>
        <dbReference type="EMBL" id="HIX72718.1"/>
    </source>
</evidence>
<dbReference type="SUPFAM" id="SSF160996">
    <property type="entry name" value="HI0933 insert domain-like"/>
    <property type="match status" value="1"/>
</dbReference>
<dbReference type="Proteomes" id="UP000886805">
    <property type="component" value="Unassembled WGS sequence"/>
</dbReference>
<dbReference type="InterPro" id="IPR004792">
    <property type="entry name" value="BaiN-like"/>
</dbReference>
<protein>
    <submittedName>
        <fullName evidence="2">NAD(P)/FAD-dependent oxidoreductase</fullName>
    </submittedName>
</protein>
<evidence type="ECO:0000313" key="3">
    <source>
        <dbReference type="Proteomes" id="UP000886805"/>
    </source>
</evidence>
<reference evidence="2" key="2">
    <citation type="submission" date="2021-04" db="EMBL/GenBank/DDBJ databases">
        <authorList>
            <person name="Gilroy R."/>
        </authorList>
    </citation>
    <scope>NUCLEOTIDE SEQUENCE</scope>
    <source>
        <strain evidence="2">ChiSxjej3B15-1167</strain>
    </source>
</reference>
<sequence length="200" mass="22127">EEQECAREQGELQWTDYGVSGVAVFQLSRFAILALEEGKRVRLSLDFLPEKAEEETVELLRELSHCCGYKTGTELLDGILPAKLTPVLLREAAVDEKKKASRWDEKEIRRLASALKAFSLRISGYVGYEKAQVTRGGVDLRELTGQLESVICPGLFFAGEVLDVDGTCGGYNLQWAFSSGSVAGKAAYERNRRMDSEGIV</sequence>
<dbReference type="PANTHER" id="PTHR42887">
    <property type="entry name" value="OS12G0638800 PROTEIN"/>
    <property type="match status" value="1"/>
</dbReference>
<name>A0A9D2BE45_9FIRM</name>
<dbReference type="InterPro" id="IPR036188">
    <property type="entry name" value="FAD/NAD-bd_sf"/>
</dbReference>
<evidence type="ECO:0000259" key="1">
    <source>
        <dbReference type="Pfam" id="PF22780"/>
    </source>
</evidence>
<dbReference type="Gene3D" id="3.50.50.60">
    <property type="entry name" value="FAD/NAD(P)-binding domain"/>
    <property type="match status" value="1"/>
</dbReference>
<comment type="caution">
    <text evidence="2">The sequence shown here is derived from an EMBL/GenBank/DDBJ whole genome shotgun (WGS) entry which is preliminary data.</text>
</comment>
<feature type="non-terminal residue" evidence="2">
    <location>
        <position position="1"/>
    </location>
</feature>
<dbReference type="InterPro" id="IPR055178">
    <property type="entry name" value="RsdA/BaiN/AoA(So)-like_dom"/>
</dbReference>
<reference evidence="2" key="1">
    <citation type="journal article" date="2021" name="PeerJ">
        <title>Extensive microbial diversity within the chicken gut microbiome revealed by metagenomics and culture.</title>
        <authorList>
            <person name="Gilroy R."/>
            <person name="Ravi A."/>
            <person name="Getino M."/>
            <person name="Pursley I."/>
            <person name="Horton D.L."/>
            <person name="Alikhan N.F."/>
            <person name="Baker D."/>
            <person name="Gharbi K."/>
            <person name="Hall N."/>
            <person name="Watson M."/>
            <person name="Adriaenssens E.M."/>
            <person name="Foster-Nyarko E."/>
            <person name="Jarju S."/>
            <person name="Secka A."/>
            <person name="Antonio M."/>
            <person name="Oren A."/>
            <person name="Chaudhuri R.R."/>
            <person name="La Ragione R."/>
            <person name="Hildebrand F."/>
            <person name="Pallen M.J."/>
        </authorList>
    </citation>
    <scope>NUCLEOTIDE SEQUENCE</scope>
    <source>
        <strain evidence="2">ChiSxjej3B15-1167</strain>
    </source>
</reference>
<accession>A0A9D2BE45</accession>
<dbReference type="SUPFAM" id="SSF51905">
    <property type="entry name" value="FAD/NAD(P)-binding domain"/>
    <property type="match status" value="1"/>
</dbReference>
<dbReference type="EMBL" id="DXEQ01000202">
    <property type="protein sequence ID" value="HIX72718.1"/>
    <property type="molecule type" value="Genomic_DNA"/>
</dbReference>
<feature type="domain" description="RsdA/BaiN/AoA(So)-like insert" evidence="1">
    <location>
        <begin position="6"/>
        <end position="133"/>
    </location>
</feature>